<keyword evidence="6" id="KW-1185">Reference proteome</keyword>
<protein>
    <submittedName>
        <fullName evidence="5">Uncharacterized protein</fullName>
    </submittedName>
</protein>
<dbReference type="InterPro" id="IPR036322">
    <property type="entry name" value="WD40_repeat_dom_sf"/>
</dbReference>
<dbReference type="Pfam" id="PF00400">
    <property type="entry name" value="WD40"/>
    <property type="match status" value="3"/>
</dbReference>
<reference evidence="5 6" key="1">
    <citation type="submission" date="2019-02" db="EMBL/GenBank/DDBJ databases">
        <title>Genome sequencing of the rare red list fungi Hericium alpestre (H. flagellum).</title>
        <authorList>
            <person name="Buettner E."/>
            <person name="Kellner H."/>
        </authorList>
    </citation>
    <scope>NUCLEOTIDE SEQUENCE [LARGE SCALE GENOMIC DNA]</scope>
    <source>
        <strain evidence="5 6">DSM 108284</strain>
    </source>
</reference>
<feature type="repeat" description="WD" evidence="3">
    <location>
        <begin position="138"/>
        <end position="154"/>
    </location>
</feature>
<dbReference type="PROSITE" id="PS00678">
    <property type="entry name" value="WD_REPEATS_1"/>
    <property type="match status" value="1"/>
</dbReference>
<dbReference type="PANTHER" id="PTHR19848">
    <property type="entry name" value="WD40 REPEAT PROTEIN"/>
    <property type="match status" value="1"/>
</dbReference>
<evidence type="ECO:0000313" key="6">
    <source>
        <dbReference type="Proteomes" id="UP000298061"/>
    </source>
</evidence>
<gene>
    <name evidence="5" type="ORF">EWM64_g2722</name>
</gene>
<feature type="region of interest" description="Disordered" evidence="4">
    <location>
        <begin position="22"/>
        <end position="58"/>
    </location>
</feature>
<evidence type="ECO:0000256" key="4">
    <source>
        <dbReference type="SAM" id="MobiDB-lite"/>
    </source>
</evidence>
<organism evidence="5 6">
    <name type="scientific">Hericium alpestre</name>
    <dbReference type="NCBI Taxonomy" id="135208"/>
    <lineage>
        <taxon>Eukaryota</taxon>
        <taxon>Fungi</taxon>
        <taxon>Dikarya</taxon>
        <taxon>Basidiomycota</taxon>
        <taxon>Agaricomycotina</taxon>
        <taxon>Agaricomycetes</taxon>
        <taxon>Russulales</taxon>
        <taxon>Hericiaceae</taxon>
        <taxon>Hericium</taxon>
    </lineage>
</organism>
<name>A0A4Z0A4A3_9AGAM</name>
<dbReference type="AlphaFoldDB" id="A0A4Z0A4A3"/>
<dbReference type="PROSITE" id="PS50082">
    <property type="entry name" value="WD_REPEATS_2"/>
    <property type="match status" value="3"/>
</dbReference>
<dbReference type="EMBL" id="SFCI01000229">
    <property type="protein sequence ID" value="TFY81290.1"/>
    <property type="molecule type" value="Genomic_DNA"/>
</dbReference>
<dbReference type="SUPFAM" id="SSF50978">
    <property type="entry name" value="WD40 repeat-like"/>
    <property type="match status" value="1"/>
</dbReference>
<evidence type="ECO:0000256" key="1">
    <source>
        <dbReference type="ARBA" id="ARBA00022574"/>
    </source>
</evidence>
<dbReference type="PROSITE" id="PS50294">
    <property type="entry name" value="WD_REPEATS_REGION"/>
    <property type="match status" value="2"/>
</dbReference>
<keyword evidence="1 3" id="KW-0853">WD repeat</keyword>
<evidence type="ECO:0000256" key="3">
    <source>
        <dbReference type="PROSITE-ProRule" id="PRU00221"/>
    </source>
</evidence>
<accession>A0A4Z0A4A3</accession>
<dbReference type="SMART" id="SM00320">
    <property type="entry name" value="WD40"/>
    <property type="match status" value="3"/>
</dbReference>
<comment type="caution">
    <text evidence="5">The sequence shown here is derived from an EMBL/GenBank/DDBJ whole genome shotgun (WGS) entry which is preliminary data.</text>
</comment>
<evidence type="ECO:0000313" key="5">
    <source>
        <dbReference type="EMBL" id="TFY81290.1"/>
    </source>
</evidence>
<dbReference type="InterPro" id="IPR020472">
    <property type="entry name" value="WD40_PAC1"/>
</dbReference>
<evidence type="ECO:0000256" key="2">
    <source>
        <dbReference type="ARBA" id="ARBA00022737"/>
    </source>
</evidence>
<dbReference type="STRING" id="135208.A0A4Z0A4A3"/>
<sequence>MRMASGRWEMMTGWADEVIDEEVEDGEEGPRSDGDILGDVKGSGKRRRTSAAADTTAIPLEQQWETDYAAFEQGKASHFRQSTQMHSDWVNDILLANHNQTVVSASSDGSVKAWNPHASAVSEPKLHHIDVIASREQNYVASGSFDRTIKLWDLGQTASKAKPEPLITLNPPESSGPKSSVYALALDPLGHTIVSGGPERVIRIWDPRAAAYCLSGCLYQVVVTRFSSMSPYLHSPYRLCVVSFFISPVARDILFW</sequence>
<dbReference type="InterPro" id="IPR019775">
    <property type="entry name" value="WD40_repeat_CS"/>
</dbReference>
<dbReference type="PANTHER" id="PTHR19848:SF8">
    <property type="entry name" value="F-BOX AND WD REPEAT DOMAIN CONTAINING 7"/>
    <property type="match status" value="1"/>
</dbReference>
<proteinExistence type="predicted"/>
<feature type="repeat" description="WD" evidence="3">
    <location>
        <begin position="83"/>
        <end position="115"/>
    </location>
</feature>
<feature type="repeat" description="WD" evidence="3">
    <location>
        <begin position="174"/>
        <end position="206"/>
    </location>
</feature>
<dbReference type="InterPro" id="IPR001680">
    <property type="entry name" value="WD40_rpt"/>
</dbReference>
<dbReference type="Proteomes" id="UP000298061">
    <property type="component" value="Unassembled WGS sequence"/>
</dbReference>
<keyword evidence="2" id="KW-0677">Repeat</keyword>
<dbReference type="InterPro" id="IPR015943">
    <property type="entry name" value="WD40/YVTN_repeat-like_dom_sf"/>
</dbReference>
<dbReference type="PRINTS" id="PR00320">
    <property type="entry name" value="GPROTEINBRPT"/>
</dbReference>
<dbReference type="Gene3D" id="2.130.10.10">
    <property type="entry name" value="YVTN repeat-like/Quinoprotein amine dehydrogenase"/>
    <property type="match status" value="1"/>
</dbReference>
<dbReference type="OrthoDB" id="2421129at2759"/>